<organism evidence="3 4">
    <name type="scientific">Eumeta variegata</name>
    <name type="common">Bagworm moth</name>
    <name type="synonym">Eumeta japonica</name>
    <dbReference type="NCBI Taxonomy" id="151549"/>
    <lineage>
        <taxon>Eukaryota</taxon>
        <taxon>Metazoa</taxon>
        <taxon>Ecdysozoa</taxon>
        <taxon>Arthropoda</taxon>
        <taxon>Hexapoda</taxon>
        <taxon>Insecta</taxon>
        <taxon>Pterygota</taxon>
        <taxon>Neoptera</taxon>
        <taxon>Endopterygota</taxon>
        <taxon>Lepidoptera</taxon>
        <taxon>Glossata</taxon>
        <taxon>Ditrysia</taxon>
        <taxon>Tineoidea</taxon>
        <taxon>Psychidae</taxon>
        <taxon>Oiketicinae</taxon>
        <taxon>Eumeta</taxon>
    </lineage>
</organism>
<dbReference type="AlphaFoldDB" id="A0A4C1SVY9"/>
<keyword evidence="4" id="KW-1185">Reference proteome</keyword>
<evidence type="ECO:0000313" key="3">
    <source>
        <dbReference type="EMBL" id="GBP05467.1"/>
    </source>
</evidence>
<keyword evidence="3" id="KW-0548">Nucleotidyltransferase</keyword>
<protein>
    <submittedName>
        <fullName evidence="3">Probable RNA-directed DNA polymerase from transposon BS</fullName>
    </submittedName>
</protein>
<dbReference type="InterPro" id="IPR000477">
    <property type="entry name" value="RT_dom"/>
</dbReference>
<feature type="region of interest" description="Disordered" evidence="1">
    <location>
        <begin position="1"/>
        <end position="26"/>
    </location>
</feature>
<gene>
    <name evidence="3" type="primary">RTase</name>
    <name evidence="3" type="ORF">EVAR_2986_1</name>
</gene>
<dbReference type="GO" id="GO:0003964">
    <property type="term" value="F:RNA-directed DNA polymerase activity"/>
    <property type="evidence" value="ECO:0007669"/>
    <property type="project" value="UniProtKB-KW"/>
</dbReference>
<comment type="caution">
    <text evidence="3">The sequence shown here is derived from an EMBL/GenBank/DDBJ whole genome shotgun (WGS) entry which is preliminary data.</text>
</comment>
<dbReference type="OrthoDB" id="6626419at2759"/>
<dbReference type="CDD" id="cd01650">
    <property type="entry name" value="RT_nLTR_like"/>
    <property type="match status" value="1"/>
</dbReference>
<dbReference type="Proteomes" id="UP000299102">
    <property type="component" value="Unassembled WGS sequence"/>
</dbReference>
<dbReference type="Pfam" id="PF00078">
    <property type="entry name" value="RVT_1"/>
    <property type="match status" value="1"/>
</dbReference>
<dbReference type="EMBL" id="BGZK01000018">
    <property type="protein sequence ID" value="GBP05467.1"/>
    <property type="molecule type" value="Genomic_DNA"/>
</dbReference>
<evidence type="ECO:0000256" key="1">
    <source>
        <dbReference type="SAM" id="MobiDB-lite"/>
    </source>
</evidence>
<dbReference type="PANTHER" id="PTHR19446">
    <property type="entry name" value="REVERSE TRANSCRIPTASES"/>
    <property type="match status" value="1"/>
</dbReference>
<reference evidence="3 4" key="1">
    <citation type="journal article" date="2019" name="Commun. Biol.">
        <title>The bagworm genome reveals a unique fibroin gene that provides high tensile strength.</title>
        <authorList>
            <person name="Kono N."/>
            <person name="Nakamura H."/>
            <person name="Ohtoshi R."/>
            <person name="Tomita M."/>
            <person name="Numata K."/>
            <person name="Arakawa K."/>
        </authorList>
    </citation>
    <scope>NUCLEOTIDE SEQUENCE [LARGE SCALE GENOMIC DNA]</scope>
</reference>
<name>A0A4C1SVY9_EUMVA</name>
<dbReference type="PROSITE" id="PS50878">
    <property type="entry name" value="RT_POL"/>
    <property type="match status" value="1"/>
</dbReference>
<evidence type="ECO:0000313" key="4">
    <source>
        <dbReference type="Proteomes" id="UP000299102"/>
    </source>
</evidence>
<keyword evidence="3" id="KW-0695">RNA-directed DNA polymerase</keyword>
<keyword evidence="3" id="KW-0808">Transferase</keyword>
<feature type="domain" description="Reverse transcriptase" evidence="2">
    <location>
        <begin position="181"/>
        <end position="396"/>
    </location>
</feature>
<evidence type="ECO:0000259" key="2">
    <source>
        <dbReference type="PROSITE" id="PS50878"/>
    </source>
</evidence>
<sequence>MERCSYQPRQDSGRERAGGSGILGSPEVSARYSQLIRAKRSFAPRAYRTPSTDPERELSNANYQSAQNRGIYPIPHSKPDNSVAIDDAEIAECLADSIETQCSHASPPHDIAHISRIEEEVLQKTSLEPKDDLAPVSLSEVQTLVKSLNTRKAPGLDGISNKAIKCFSIPLLSLLVAIFNACIKNCYFPPAWKEAEVIGIHKPGKPRDLPASYRPISLLSGLGKLFEKILKTRLSDHLLGKGLIIDEQFGFRPAHSCPQQVLRLVEYVSEGFETERSTIAVFFDVAKAFDRVWHAGLIYKLYSLQVPDRLIITIQNYLANRHLTFRHERTHSTRRLIRAGVPQGSTLLCCTPRTQTMYRDRRHLASNSRYSRTIPRSFTEIGIGAPDSPSSPPEGH</sequence>
<proteinExistence type="predicted"/>
<accession>A0A4C1SVY9</accession>